<feature type="signal peptide" evidence="2">
    <location>
        <begin position="1"/>
        <end position="22"/>
    </location>
</feature>
<evidence type="ECO:0000256" key="2">
    <source>
        <dbReference type="SAM" id="SignalP"/>
    </source>
</evidence>
<reference evidence="3 4" key="1">
    <citation type="journal article" date="2013" name="Genome Announc.">
        <title>Draft Genome Sequence of the Cellulolytic, Mesophilic, Anaerobic Bacterium Clostridium termitidis Strain CT1112 (DSM 5398).</title>
        <authorList>
            <person name="Lal S."/>
            <person name="Ramachandran U."/>
            <person name="Zhang X."/>
            <person name="Munir R."/>
            <person name="Sparling R."/>
            <person name="Levin D.B."/>
        </authorList>
    </citation>
    <scope>NUCLEOTIDE SEQUENCE [LARGE SCALE GENOMIC DNA]</scope>
    <source>
        <strain evidence="3 4">CT1112</strain>
    </source>
</reference>
<keyword evidence="2" id="KW-0732">Signal</keyword>
<accession>S0FPG8</accession>
<dbReference type="EMBL" id="AORV01000015">
    <property type="protein sequence ID" value="EMS73777.1"/>
    <property type="molecule type" value="Genomic_DNA"/>
</dbReference>
<keyword evidence="1" id="KW-0472">Membrane</keyword>
<keyword evidence="1" id="KW-0812">Transmembrane</keyword>
<proteinExistence type="predicted"/>
<name>S0FPG8_RUMCE</name>
<evidence type="ECO:0000313" key="3">
    <source>
        <dbReference type="EMBL" id="EMS73777.1"/>
    </source>
</evidence>
<sequence length="399" mass="46021">MKKRMILNIAIFIVFSSMFVYAADFSYNADVKNHGEKNYKAVRLTAEVYNNLSENMADIMVFDNNNEPVPYFINSFKESKESVHKSYELELVNSFVKEDCFYYDYVLRDNVPSDVAATSMEISSGSTNFAKQLELWGSYDNTHWEKVQDDIIYNVDGNSKLNINFSGSKKYTCYRFKLFNNLERVEFSTVTLNYDRTLQNKEYFIETLAPEYIAEEKGNTTVIKLKNMKNLKLNKVSLKTGSTFKRNATFNGSVTKTLYNLEFNNVQYRDLTIPLESYLSVENEAEITIQNKDDKPVEVTGVEVEYLVDELVFKGSETKNYTLKYGSNEINTPKSYDISNYKDQILTEGYDLLNIENTDKVSSSGNSEEININYKLIFNIIILIVAGVLGFIIIRKLKK</sequence>
<dbReference type="eggNOG" id="ENOG503298W">
    <property type="taxonomic scope" value="Bacteria"/>
</dbReference>
<feature type="transmembrane region" description="Helical" evidence="1">
    <location>
        <begin position="376"/>
        <end position="394"/>
    </location>
</feature>
<dbReference type="AlphaFoldDB" id="S0FPG8"/>
<evidence type="ECO:0000313" key="4">
    <source>
        <dbReference type="Proteomes" id="UP000014155"/>
    </source>
</evidence>
<comment type="caution">
    <text evidence="3">The sequence shown here is derived from an EMBL/GenBank/DDBJ whole genome shotgun (WGS) entry which is preliminary data.</text>
</comment>
<dbReference type="PATRIC" id="fig|1195236.3.peg.527"/>
<evidence type="ECO:0000256" key="1">
    <source>
        <dbReference type="SAM" id="Phobius"/>
    </source>
</evidence>
<feature type="chain" id="PRO_5004487009" evidence="2">
    <location>
        <begin position="23"/>
        <end position="399"/>
    </location>
</feature>
<keyword evidence="4" id="KW-1185">Reference proteome</keyword>
<dbReference type="STRING" id="1195236.CTER_0224"/>
<dbReference type="Proteomes" id="UP000014155">
    <property type="component" value="Unassembled WGS sequence"/>
</dbReference>
<keyword evidence="1" id="KW-1133">Transmembrane helix</keyword>
<protein>
    <submittedName>
        <fullName evidence="3">Uncharacterized protein</fullName>
    </submittedName>
</protein>
<dbReference type="RefSeq" id="WP_004623568.1">
    <property type="nucleotide sequence ID" value="NZ_AORV01000015.1"/>
</dbReference>
<gene>
    <name evidence="3" type="ORF">CTER_0224</name>
</gene>
<organism evidence="3 4">
    <name type="scientific">Ruminiclostridium cellobioparum subsp. termitidis CT1112</name>
    <dbReference type="NCBI Taxonomy" id="1195236"/>
    <lineage>
        <taxon>Bacteria</taxon>
        <taxon>Bacillati</taxon>
        <taxon>Bacillota</taxon>
        <taxon>Clostridia</taxon>
        <taxon>Eubacteriales</taxon>
        <taxon>Oscillospiraceae</taxon>
        <taxon>Ruminiclostridium</taxon>
    </lineage>
</organism>